<dbReference type="InterPro" id="IPR045864">
    <property type="entry name" value="aa-tRNA-synth_II/BPL/LPL"/>
</dbReference>
<dbReference type="InterPro" id="IPR006195">
    <property type="entry name" value="aa-tRNA-synth_II"/>
</dbReference>
<keyword evidence="5 13" id="KW-0436">Ligase</keyword>
<evidence type="ECO:0000256" key="9">
    <source>
        <dbReference type="ARBA" id="ARBA00022842"/>
    </source>
</evidence>
<dbReference type="InterPro" id="IPR002319">
    <property type="entry name" value="Phenylalanyl-tRNA_Synthase"/>
</dbReference>
<dbReference type="EC" id="6.1.1.20" evidence="13"/>
<dbReference type="NCBIfam" id="TIGR00468">
    <property type="entry name" value="pheS"/>
    <property type="match status" value="1"/>
</dbReference>
<gene>
    <name evidence="13" type="primary">pheS</name>
    <name evidence="15" type="ORF">A2927_02440</name>
</gene>
<dbReference type="PANTHER" id="PTHR11538">
    <property type="entry name" value="PHENYLALANYL-TRNA SYNTHETASE"/>
    <property type="match status" value="1"/>
</dbReference>
<dbReference type="Pfam" id="PF02912">
    <property type="entry name" value="Phe_tRNA-synt_N"/>
    <property type="match status" value="1"/>
</dbReference>
<dbReference type="Gene3D" id="3.30.930.10">
    <property type="entry name" value="Bira Bifunctional Protein, Domain 2"/>
    <property type="match status" value="1"/>
</dbReference>
<evidence type="ECO:0000256" key="8">
    <source>
        <dbReference type="ARBA" id="ARBA00022840"/>
    </source>
</evidence>
<dbReference type="HAMAP" id="MF_00281">
    <property type="entry name" value="Phe_tRNA_synth_alpha1"/>
    <property type="match status" value="1"/>
</dbReference>
<comment type="caution">
    <text evidence="15">The sequence shown here is derived from an EMBL/GenBank/DDBJ whole genome shotgun (WGS) entry which is preliminary data.</text>
</comment>
<name>A0A1G2BLN8_9BACT</name>
<keyword evidence="7 13" id="KW-0547">Nucleotide-binding</keyword>
<dbReference type="AlphaFoldDB" id="A0A1G2BLN8"/>
<dbReference type="SUPFAM" id="SSF55681">
    <property type="entry name" value="Class II aaRS and biotin synthetases"/>
    <property type="match status" value="1"/>
</dbReference>
<evidence type="ECO:0000256" key="12">
    <source>
        <dbReference type="ARBA" id="ARBA00049255"/>
    </source>
</evidence>
<evidence type="ECO:0000256" key="2">
    <source>
        <dbReference type="ARBA" id="ARBA00010207"/>
    </source>
</evidence>
<evidence type="ECO:0000256" key="10">
    <source>
        <dbReference type="ARBA" id="ARBA00022917"/>
    </source>
</evidence>
<comment type="similarity">
    <text evidence="2 13">Belongs to the class-II aminoacyl-tRNA synthetase family. Phe-tRNA synthetase alpha subunit type 1 subfamily.</text>
</comment>
<protein>
    <recommendedName>
        <fullName evidence="13">Phenylalanine--tRNA ligase alpha subunit</fullName>
        <ecNumber evidence="13">6.1.1.20</ecNumber>
    </recommendedName>
    <alternativeName>
        <fullName evidence="13">Phenylalanyl-tRNA synthetase alpha subunit</fullName>
        <shortName evidence="13">PheRS</shortName>
    </alternativeName>
</protein>
<dbReference type="PANTHER" id="PTHR11538:SF41">
    <property type="entry name" value="PHENYLALANINE--TRNA LIGASE, MITOCHONDRIAL"/>
    <property type="match status" value="1"/>
</dbReference>
<dbReference type="CDD" id="cd00496">
    <property type="entry name" value="PheRS_alpha_core"/>
    <property type="match status" value="1"/>
</dbReference>
<keyword evidence="9 13" id="KW-0460">Magnesium</keyword>
<evidence type="ECO:0000256" key="4">
    <source>
        <dbReference type="ARBA" id="ARBA00022490"/>
    </source>
</evidence>
<dbReference type="InterPro" id="IPR004529">
    <property type="entry name" value="Phe-tRNA-synth_IIc_asu"/>
</dbReference>
<feature type="domain" description="Aminoacyl-transfer RNA synthetases class-II family profile" evidence="14">
    <location>
        <begin position="113"/>
        <end position="320"/>
    </location>
</feature>
<dbReference type="GO" id="GO:0004826">
    <property type="term" value="F:phenylalanine-tRNA ligase activity"/>
    <property type="evidence" value="ECO:0007669"/>
    <property type="project" value="UniProtKB-UniRule"/>
</dbReference>
<evidence type="ECO:0000256" key="11">
    <source>
        <dbReference type="ARBA" id="ARBA00023146"/>
    </source>
</evidence>
<keyword evidence="4 13" id="KW-0963">Cytoplasm</keyword>
<sequence>MFMLEKIKKLKNQALKEIKKSKVLKELQALETKYLGRKGELTGILRNLKDLAKEQKPLVGKLANEVKSEIEQAVSDLKFELTGQGKTEGEHFLDITLPGQKAETGHLHPITIVKQQLMDVFTKMGFMVIEGPELESEYYNFEALNIPATHPARDTMDTFYIKDKPGWVMRTHTSNQQVRALEKYGAPLRAVFPGRVFRYEATDAAHETTFYHLEGLMIDKNISIANLIAVLRAMLKGIFKRDVPVRLRPGYFPFVEPGFEVDVTCLLCQGRGCPVCKHSGWVEMIGAGLVHPKVLAAGGLDPKEWSGFAFGMGLNRLAMMKYGITDIRLFLSGDLRFLKQF</sequence>
<comment type="catalytic activity">
    <reaction evidence="12 13">
        <text>tRNA(Phe) + L-phenylalanine + ATP = L-phenylalanyl-tRNA(Phe) + AMP + diphosphate + H(+)</text>
        <dbReference type="Rhea" id="RHEA:19413"/>
        <dbReference type="Rhea" id="RHEA-COMP:9668"/>
        <dbReference type="Rhea" id="RHEA-COMP:9699"/>
        <dbReference type="ChEBI" id="CHEBI:15378"/>
        <dbReference type="ChEBI" id="CHEBI:30616"/>
        <dbReference type="ChEBI" id="CHEBI:33019"/>
        <dbReference type="ChEBI" id="CHEBI:58095"/>
        <dbReference type="ChEBI" id="CHEBI:78442"/>
        <dbReference type="ChEBI" id="CHEBI:78531"/>
        <dbReference type="ChEBI" id="CHEBI:456215"/>
        <dbReference type="EC" id="6.1.1.20"/>
    </reaction>
</comment>
<dbReference type="Pfam" id="PF01409">
    <property type="entry name" value="tRNA-synt_2d"/>
    <property type="match status" value="1"/>
</dbReference>
<dbReference type="InterPro" id="IPR022911">
    <property type="entry name" value="Phe_tRNA_ligase_alpha1_bac"/>
</dbReference>
<comment type="subunit">
    <text evidence="3 13">Tetramer of two alpha and two beta subunits.</text>
</comment>
<evidence type="ECO:0000259" key="14">
    <source>
        <dbReference type="PROSITE" id="PS50862"/>
    </source>
</evidence>
<dbReference type="PROSITE" id="PS50862">
    <property type="entry name" value="AA_TRNA_LIGASE_II"/>
    <property type="match status" value="1"/>
</dbReference>
<dbReference type="GO" id="GO:0000287">
    <property type="term" value="F:magnesium ion binding"/>
    <property type="evidence" value="ECO:0007669"/>
    <property type="project" value="UniProtKB-UniRule"/>
</dbReference>
<dbReference type="Proteomes" id="UP000178849">
    <property type="component" value="Unassembled WGS sequence"/>
</dbReference>
<proteinExistence type="inferred from homology"/>
<evidence type="ECO:0000256" key="13">
    <source>
        <dbReference type="HAMAP-Rule" id="MF_00281"/>
    </source>
</evidence>
<dbReference type="FunFam" id="3.30.930.10:FF:000089">
    <property type="entry name" value="Phenylalanine--tRNA ligase alpha subunit"/>
    <property type="match status" value="1"/>
</dbReference>
<dbReference type="InterPro" id="IPR010978">
    <property type="entry name" value="tRNA-bd_arm"/>
</dbReference>
<evidence type="ECO:0000256" key="1">
    <source>
        <dbReference type="ARBA" id="ARBA00004496"/>
    </source>
</evidence>
<evidence type="ECO:0000313" key="15">
    <source>
        <dbReference type="EMBL" id="OGY89137.1"/>
    </source>
</evidence>
<accession>A0A1G2BLN8</accession>
<organism evidence="15 16">
    <name type="scientific">Candidatus Komeilibacteria bacterium RIFCSPLOWO2_01_FULL_45_10</name>
    <dbReference type="NCBI Taxonomy" id="1798550"/>
    <lineage>
        <taxon>Bacteria</taxon>
        <taxon>Candidatus Komeiliibacteriota</taxon>
    </lineage>
</organism>
<evidence type="ECO:0000313" key="16">
    <source>
        <dbReference type="Proteomes" id="UP000178849"/>
    </source>
</evidence>
<dbReference type="InterPro" id="IPR004188">
    <property type="entry name" value="Phe-tRNA_ligase_II_N"/>
</dbReference>
<comment type="cofactor">
    <cofactor evidence="13">
        <name>Mg(2+)</name>
        <dbReference type="ChEBI" id="CHEBI:18420"/>
    </cofactor>
    <text evidence="13">Binds 2 magnesium ions per tetramer.</text>
</comment>
<keyword evidence="10 13" id="KW-0648">Protein biosynthesis</keyword>
<feature type="binding site" evidence="13">
    <location>
        <position position="256"/>
    </location>
    <ligand>
        <name>Mg(2+)</name>
        <dbReference type="ChEBI" id="CHEBI:18420"/>
        <note>shared with beta subunit</note>
    </ligand>
</feature>
<evidence type="ECO:0000256" key="6">
    <source>
        <dbReference type="ARBA" id="ARBA00022723"/>
    </source>
</evidence>
<evidence type="ECO:0000256" key="7">
    <source>
        <dbReference type="ARBA" id="ARBA00022741"/>
    </source>
</evidence>
<dbReference type="GO" id="GO:0006432">
    <property type="term" value="P:phenylalanyl-tRNA aminoacylation"/>
    <property type="evidence" value="ECO:0007669"/>
    <property type="project" value="UniProtKB-UniRule"/>
</dbReference>
<dbReference type="GO" id="GO:0005737">
    <property type="term" value="C:cytoplasm"/>
    <property type="evidence" value="ECO:0007669"/>
    <property type="project" value="UniProtKB-SubCell"/>
</dbReference>
<evidence type="ECO:0000256" key="3">
    <source>
        <dbReference type="ARBA" id="ARBA00011209"/>
    </source>
</evidence>
<dbReference type="SUPFAM" id="SSF46589">
    <property type="entry name" value="tRNA-binding arm"/>
    <property type="match status" value="1"/>
</dbReference>
<dbReference type="EMBL" id="MHKL01000026">
    <property type="protein sequence ID" value="OGY89137.1"/>
    <property type="molecule type" value="Genomic_DNA"/>
</dbReference>
<dbReference type="GO" id="GO:0000049">
    <property type="term" value="F:tRNA binding"/>
    <property type="evidence" value="ECO:0007669"/>
    <property type="project" value="InterPro"/>
</dbReference>
<evidence type="ECO:0000256" key="5">
    <source>
        <dbReference type="ARBA" id="ARBA00022598"/>
    </source>
</evidence>
<keyword evidence="11 13" id="KW-0030">Aminoacyl-tRNA synthetase</keyword>
<comment type="subcellular location">
    <subcellularLocation>
        <location evidence="1 13">Cytoplasm</location>
    </subcellularLocation>
</comment>
<dbReference type="STRING" id="1798550.A2927_02440"/>
<reference evidence="15 16" key="1">
    <citation type="journal article" date="2016" name="Nat. Commun.">
        <title>Thousands of microbial genomes shed light on interconnected biogeochemical processes in an aquifer system.</title>
        <authorList>
            <person name="Anantharaman K."/>
            <person name="Brown C.T."/>
            <person name="Hug L.A."/>
            <person name="Sharon I."/>
            <person name="Castelle C.J."/>
            <person name="Probst A.J."/>
            <person name="Thomas B.C."/>
            <person name="Singh A."/>
            <person name="Wilkins M.J."/>
            <person name="Karaoz U."/>
            <person name="Brodie E.L."/>
            <person name="Williams K.H."/>
            <person name="Hubbard S.S."/>
            <person name="Banfield J.F."/>
        </authorList>
    </citation>
    <scope>NUCLEOTIDE SEQUENCE [LARGE SCALE GENOMIC DNA]</scope>
</reference>
<keyword evidence="6 13" id="KW-0479">Metal-binding</keyword>
<dbReference type="GO" id="GO:0005524">
    <property type="term" value="F:ATP binding"/>
    <property type="evidence" value="ECO:0007669"/>
    <property type="project" value="UniProtKB-UniRule"/>
</dbReference>
<keyword evidence="8 13" id="KW-0067">ATP-binding</keyword>